<dbReference type="SMART" id="SM00530">
    <property type="entry name" value="HTH_XRE"/>
    <property type="match status" value="1"/>
</dbReference>
<reference evidence="2 3" key="1">
    <citation type="submission" date="2018-06" db="EMBL/GenBank/DDBJ databases">
        <authorList>
            <consortium name="Pathogen Informatics"/>
            <person name="Doyle S."/>
        </authorList>
    </citation>
    <scope>NUCLEOTIDE SEQUENCE [LARGE SCALE GENOMIC DNA]</scope>
    <source>
        <strain evidence="2 3">NCTC12026</strain>
    </source>
</reference>
<dbReference type="GO" id="GO:0003677">
    <property type="term" value="F:DNA binding"/>
    <property type="evidence" value="ECO:0007669"/>
    <property type="project" value="InterPro"/>
</dbReference>
<gene>
    <name evidence="2" type="ORF">NCTC12026_00460</name>
</gene>
<dbReference type="PROSITE" id="PS50943">
    <property type="entry name" value="HTH_CROC1"/>
    <property type="match status" value="1"/>
</dbReference>
<dbReference type="Proteomes" id="UP000255129">
    <property type="component" value="Unassembled WGS sequence"/>
</dbReference>
<evidence type="ECO:0000259" key="1">
    <source>
        <dbReference type="PROSITE" id="PS50943"/>
    </source>
</evidence>
<feature type="domain" description="HTH cro/C1-type" evidence="1">
    <location>
        <begin position="15"/>
        <end position="69"/>
    </location>
</feature>
<dbReference type="Pfam" id="PF13443">
    <property type="entry name" value="HTH_26"/>
    <property type="match status" value="1"/>
</dbReference>
<dbReference type="SUPFAM" id="SSF47413">
    <property type="entry name" value="lambda repressor-like DNA-binding domains"/>
    <property type="match status" value="1"/>
</dbReference>
<dbReference type="EMBL" id="UGUA01000002">
    <property type="protein sequence ID" value="SUC34131.1"/>
    <property type="molecule type" value="Genomic_DNA"/>
</dbReference>
<dbReference type="InterPro" id="IPR001387">
    <property type="entry name" value="Cro/C1-type_HTH"/>
</dbReference>
<dbReference type="Gene3D" id="1.10.260.40">
    <property type="entry name" value="lambda repressor-like DNA-binding domains"/>
    <property type="match status" value="1"/>
</dbReference>
<accession>A0A379FZP4</accession>
<dbReference type="InterPro" id="IPR010982">
    <property type="entry name" value="Lambda_DNA-bd_dom_sf"/>
</dbReference>
<evidence type="ECO:0000313" key="3">
    <source>
        <dbReference type="Proteomes" id="UP000255129"/>
    </source>
</evidence>
<name>A0A379FZP4_9GAMM</name>
<dbReference type="AlphaFoldDB" id="A0A379FZP4"/>
<organism evidence="2 3">
    <name type="scientific">Providencia rustigianii</name>
    <dbReference type="NCBI Taxonomy" id="158850"/>
    <lineage>
        <taxon>Bacteria</taxon>
        <taxon>Pseudomonadati</taxon>
        <taxon>Pseudomonadota</taxon>
        <taxon>Gammaproteobacteria</taxon>
        <taxon>Enterobacterales</taxon>
        <taxon>Morganellaceae</taxon>
        <taxon>Providencia</taxon>
    </lineage>
</organism>
<dbReference type="OrthoDB" id="6465915at2"/>
<dbReference type="CDD" id="cd00093">
    <property type="entry name" value="HTH_XRE"/>
    <property type="match status" value="1"/>
</dbReference>
<sequence>MPKYYPISKLVGDRILYYRKIQGASLLDVSIVIGISEQQQSRYERGINRISLDRLAQYVSYFSVDFNDLLYINRNQIIH</sequence>
<evidence type="ECO:0000313" key="2">
    <source>
        <dbReference type="EMBL" id="SUC34131.1"/>
    </source>
</evidence>
<dbReference type="RefSeq" id="WP_006813811.1">
    <property type="nucleotide sequence ID" value="NZ_AP018946.1"/>
</dbReference>
<proteinExistence type="predicted"/>
<protein>
    <submittedName>
        <fullName evidence="2">Helix-turn-helix domain</fullName>
    </submittedName>
</protein>